<keyword evidence="2" id="KW-1185">Reference proteome</keyword>
<proteinExistence type="predicted"/>
<organism evidence="1 2">
    <name type="scientific">Trichinella britovi</name>
    <name type="common">Parasitic roundworm</name>
    <dbReference type="NCBI Taxonomy" id="45882"/>
    <lineage>
        <taxon>Eukaryota</taxon>
        <taxon>Metazoa</taxon>
        <taxon>Ecdysozoa</taxon>
        <taxon>Nematoda</taxon>
        <taxon>Enoplea</taxon>
        <taxon>Dorylaimia</taxon>
        <taxon>Trichinellida</taxon>
        <taxon>Trichinellidae</taxon>
        <taxon>Trichinella</taxon>
    </lineage>
</organism>
<name>A0A0V1A084_TRIBR</name>
<accession>A0A0V1A084</accession>
<dbReference type="OrthoDB" id="6596666at2759"/>
<comment type="caution">
    <text evidence="1">The sequence shown here is derived from an EMBL/GenBank/DDBJ whole genome shotgun (WGS) entry which is preliminary data.</text>
</comment>
<dbReference type="EMBL" id="JYDI01003514">
    <property type="protein sequence ID" value="KRY18197.1"/>
    <property type="molecule type" value="Genomic_DNA"/>
</dbReference>
<gene>
    <name evidence="1" type="ORF">T03_15865</name>
</gene>
<sequence length="45" mass="5115">MQSLSSVISETLVDKLQVFDKVIDDIHKIPGKIGEDMQRKCDKLI</sequence>
<protein>
    <submittedName>
        <fullName evidence="1">Uncharacterized protein</fullName>
    </submittedName>
</protein>
<dbReference type="Proteomes" id="UP000054653">
    <property type="component" value="Unassembled WGS sequence"/>
</dbReference>
<reference evidence="1 2" key="1">
    <citation type="submission" date="2015-01" db="EMBL/GenBank/DDBJ databases">
        <title>Evolution of Trichinella species and genotypes.</title>
        <authorList>
            <person name="Korhonen P.K."/>
            <person name="Edoardo P."/>
            <person name="Giuseppe L.R."/>
            <person name="Gasser R.B."/>
        </authorList>
    </citation>
    <scope>NUCLEOTIDE SEQUENCE [LARGE SCALE GENOMIC DNA]</scope>
    <source>
        <strain evidence="1">ISS120</strain>
    </source>
</reference>
<evidence type="ECO:0000313" key="2">
    <source>
        <dbReference type="Proteomes" id="UP000054653"/>
    </source>
</evidence>
<dbReference type="AlphaFoldDB" id="A0A0V1A084"/>
<evidence type="ECO:0000313" key="1">
    <source>
        <dbReference type="EMBL" id="KRY18197.1"/>
    </source>
</evidence>